<proteinExistence type="predicted"/>
<dbReference type="EMBL" id="LGRX02034345">
    <property type="protein sequence ID" value="KAK3238059.1"/>
    <property type="molecule type" value="Genomic_DNA"/>
</dbReference>
<dbReference type="Proteomes" id="UP001190700">
    <property type="component" value="Unassembled WGS sequence"/>
</dbReference>
<evidence type="ECO:0000313" key="1">
    <source>
        <dbReference type="EMBL" id="KAK3238059.1"/>
    </source>
</evidence>
<reference evidence="1 2" key="1">
    <citation type="journal article" date="2015" name="Genome Biol. Evol.">
        <title>Comparative Genomics of a Bacterivorous Green Alga Reveals Evolutionary Causalities and Consequences of Phago-Mixotrophic Mode of Nutrition.</title>
        <authorList>
            <person name="Burns J.A."/>
            <person name="Paasch A."/>
            <person name="Narechania A."/>
            <person name="Kim E."/>
        </authorList>
    </citation>
    <scope>NUCLEOTIDE SEQUENCE [LARGE SCALE GENOMIC DNA]</scope>
    <source>
        <strain evidence="1 2">PLY_AMNH</strain>
    </source>
</reference>
<dbReference type="AlphaFoldDB" id="A0AAE0ERW2"/>
<organism evidence="1 2">
    <name type="scientific">Cymbomonas tetramitiformis</name>
    <dbReference type="NCBI Taxonomy" id="36881"/>
    <lineage>
        <taxon>Eukaryota</taxon>
        <taxon>Viridiplantae</taxon>
        <taxon>Chlorophyta</taxon>
        <taxon>Pyramimonadophyceae</taxon>
        <taxon>Pyramimonadales</taxon>
        <taxon>Pyramimonadaceae</taxon>
        <taxon>Cymbomonas</taxon>
    </lineage>
</organism>
<sequence>MSGAESRLQGLAVIVAGRLREDGGWNRQLLHLWVAAAGVAGCPGGQQAEAAEWLGPADVPGCAVAGCVVAGGAVPGRVFSSAAICAMM</sequence>
<accession>A0AAE0ERW2</accession>
<name>A0AAE0ERW2_9CHLO</name>
<keyword evidence="2" id="KW-1185">Reference proteome</keyword>
<protein>
    <submittedName>
        <fullName evidence="1">Uncharacterized protein</fullName>
    </submittedName>
</protein>
<evidence type="ECO:0000313" key="2">
    <source>
        <dbReference type="Proteomes" id="UP001190700"/>
    </source>
</evidence>
<comment type="caution">
    <text evidence="1">The sequence shown here is derived from an EMBL/GenBank/DDBJ whole genome shotgun (WGS) entry which is preliminary data.</text>
</comment>
<gene>
    <name evidence="1" type="ORF">CYMTET_51905</name>
</gene>